<keyword evidence="2" id="KW-1185">Reference proteome</keyword>
<accession>A0ACC2Z649</accession>
<evidence type="ECO:0000313" key="2">
    <source>
        <dbReference type="Proteomes" id="UP001172680"/>
    </source>
</evidence>
<sequence length="533" mass="58315">MPSNGPIVMLHSPGSPPQLPRRLTSSLSRSNATKSRCIRDHEPHPLRQHPPSIGSSTSTLAGNDFEDIVLAPPAALASRPTSYSPEPPSPLEDFSSAPRGHQRSLTGAFLDNCRPLVSRATSTIQQTATRNSLHSPTKSLASFLPSRNYTSDDETFVQTKSRNSKIFSDWFSLNGSSAPVSIGFAPPSPKKERRDPVLSDAPADSDDSEDEMDIINHMSTRPSPRLTRNSTSQSSTTTQSTPSKFSWLTKSLASTASPRPVRINSIPLPAEPQDELLTLDVNQALFPTGSVDPLNPSSFNDLLTNAEQTISRLQSAYRAKCSALADARREREAEQDELEESETRARHLKMQLDSLSARAVEQERDMQVLVAQLAQERQRRYEEDEARQRTIRRVYEPTLPLEQQAQDDDTPKPLRVRQKRASEASCSTTTSDSGFESECASNSAESVFSRPSGAMSPTGTTLTGFSEDAEVAVAERVVMTRPPYAVMKRGGSGENGAWAAVRTFREENEALRVRVAELERAVEGALDLVGGLA</sequence>
<proteinExistence type="predicted"/>
<protein>
    <submittedName>
        <fullName evidence="1">Uncharacterized protein</fullName>
    </submittedName>
</protein>
<dbReference type="EMBL" id="JAPDRP010000012">
    <property type="protein sequence ID" value="KAJ9643116.1"/>
    <property type="molecule type" value="Genomic_DNA"/>
</dbReference>
<name>A0ACC2Z649_9PEZI</name>
<evidence type="ECO:0000313" key="1">
    <source>
        <dbReference type="EMBL" id="KAJ9643116.1"/>
    </source>
</evidence>
<comment type="caution">
    <text evidence="1">The sequence shown here is derived from an EMBL/GenBank/DDBJ whole genome shotgun (WGS) entry which is preliminary data.</text>
</comment>
<dbReference type="Proteomes" id="UP001172680">
    <property type="component" value="Unassembled WGS sequence"/>
</dbReference>
<organism evidence="1 2">
    <name type="scientific">Coniosporium tulheliwenetii</name>
    <dbReference type="NCBI Taxonomy" id="3383036"/>
    <lineage>
        <taxon>Eukaryota</taxon>
        <taxon>Fungi</taxon>
        <taxon>Dikarya</taxon>
        <taxon>Ascomycota</taxon>
        <taxon>Pezizomycotina</taxon>
        <taxon>Dothideomycetes</taxon>
        <taxon>Dothideomycetes incertae sedis</taxon>
        <taxon>Coniosporium</taxon>
    </lineage>
</organism>
<reference evidence="1" key="1">
    <citation type="submission" date="2022-10" db="EMBL/GenBank/DDBJ databases">
        <title>Culturing micro-colonial fungi from biological soil crusts in the Mojave desert and describing Neophaeococcomyces mojavensis, and introducing the new genera and species Taxawa tesnikishii.</title>
        <authorList>
            <person name="Kurbessoian T."/>
            <person name="Stajich J.E."/>
        </authorList>
    </citation>
    <scope>NUCLEOTIDE SEQUENCE</scope>
    <source>
        <strain evidence="1">JES_115</strain>
    </source>
</reference>
<gene>
    <name evidence="1" type="ORF">H2199_004640</name>
</gene>